<keyword evidence="3" id="KW-1185">Reference proteome</keyword>
<dbReference type="Pfam" id="PF22691">
    <property type="entry name" value="Thiolase_C_1"/>
    <property type="match status" value="1"/>
</dbReference>
<dbReference type="InterPro" id="IPR002155">
    <property type="entry name" value="Thiolase"/>
</dbReference>
<dbReference type="PIRSF" id="PIRSF000429">
    <property type="entry name" value="Ac-CoA_Ac_transf"/>
    <property type="match status" value="1"/>
</dbReference>
<protein>
    <submittedName>
        <fullName evidence="2">Acetyl-CoA acetyltransferase</fullName>
    </submittedName>
</protein>
<gene>
    <name evidence="2" type="ORF">I7412_34185</name>
</gene>
<sequence length="385" mass="40024">MTVPVELRGAVAVVGAAETDRIGVVPDMSAIQLHANAARNALRDAGLDKGQIDGVASAGMSPVAVADYLGIEPSYVDGTSIGGGSFMLHVAHAVAALTVGYCNYVLITHGESGRSRLGGEGWAGLPPTSAEGQFEVPYGALGAASTFTVPIVGHMAKYGTTEEQIASVAVATRAWAARNSRAMKRAPITVEDVLTSRLVAWPIHLLECCLVTDGGGALILTTAERARDLSRPPVYILGTGEGVENVGISTMRDLTDARASRRSGERAFRLAGLGPADVDHLMLYDAFAHTPMFALEALGFVKPGESGPFFAEGRSAPGGDLPVNTNGGGLSYTHTGRLGMFAMQESVRQLRGEAEAQVPGIRTSLAHGIAHFFSAAGTVIMSNQL</sequence>
<dbReference type="AlphaFoldDB" id="A0A937US62"/>
<comment type="caution">
    <text evidence="2">The sequence shown here is derived from an EMBL/GenBank/DDBJ whole genome shotgun (WGS) entry which is preliminary data.</text>
</comment>
<organism evidence="2 3">
    <name type="scientific">Frankia nepalensis</name>
    <dbReference type="NCBI Taxonomy" id="1836974"/>
    <lineage>
        <taxon>Bacteria</taxon>
        <taxon>Bacillati</taxon>
        <taxon>Actinomycetota</taxon>
        <taxon>Actinomycetes</taxon>
        <taxon>Frankiales</taxon>
        <taxon>Frankiaceae</taxon>
        <taxon>Frankia</taxon>
    </lineage>
</organism>
<dbReference type="CDD" id="cd00829">
    <property type="entry name" value="SCP-x_thiolase"/>
    <property type="match status" value="1"/>
</dbReference>
<dbReference type="RefSeq" id="WP_203002644.1">
    <property type="nucleotide sequence ID" value="NZ_JADWYU010000150.1"/>
</dbReference>
<evidence type="ECO:0000313" key="3">
    <source>
        <dbReference type="Proteomes" id="UP000604475"/>
    </source>
</evidence>
<proteinExistence type="predicted"/>
<name>A0A937US62_9ACTN</name>
<dbReference type="PANTHER" id="PTHR42870">
    <property type="entry name" value="ACETYL-COA C-ACETYLTRANSFERASE"/>
    <property type="match status" value="1"/>
</dbReference>
<dbReference type="InterPro" id="IPR055140">
    <property type="entry name" value="Thiolase_C_2"/>
</dbReference>
<dbReference type="InterPro" id="IPR016039">
    <property type="entry name" value="Thiolase-like"/>
</dbReference>
<feature type="domain" description="Thiolase C-terminal" evidence="1">
    <location>
        <begin position="240"/>
        <end position="382"/>
    </location>
</feature>
<dbReference type="EMBL" id="JAEACQ010000295">
    <property type="protein sequence ID" value="MBL7632117.1"/>
    <property type="molecule type" value="Genomic_DNA"/>
</dbReference>
<dbReference type="Proteomes" id="UP000604475">
    <property type="component" value="Unassembled WGS sequence"/>
</dbReference>
<reference evidence="2" key="1">
    <citation type="submission" date="2020-12" db="EMBL/GenBank/DDBJ databases">
        <title>Genomic characterization of non-nitrogen-fixing Frankia strains.</title>
        <authorList>
            <person name="Carlos-Shanley C."/>
            <person name="Guerra T."/>
            <person name="Hahn D."/>
        </authorList>
    </citation>
    <scope>NUCLEOTIDE SEQUENCE</scope>
    <source>
        <strain evidence="2">CN6</strain>
    </source>
</reference>
<dbReference type="PANTHER" id="PTHR42870:SF1">
    <property type="entry name" value="NON-SPECIFIC LIPID-TRANSFER PROTEIN-LIKE 2"/>
    <property type="match status" value="1"/>
</dbReference>
<dbReference type="SUPFAM" id="SSF53901">
    <property type="entry name" value="Thiolase-like"/>
    <property type="match status" value="2"/>
</dbReference>
<dbReference type="Gene3D" id="3.40.47.10">
    <property type="match status" value="1"/>
</dbReference>
<evidence type="ECO:0000313" key="2">
    <source>
        <dbReference type="EMBL" id="MBL7632117.1"/>
    </source>
</evidence>
<accession>A0A937US62</accession>
<dbReference type="GO" id="GO:0016747">
    <property type="term" value="F:acyltransferase activity, transferring groups other than amino-acyl groups"/>
    <property type="evidence" value="ECO:0007669"/>
    <property type="project" value="InterPro"/>
</dbReference>
<evidence type="ECO:0000259" key="1">
    <source>
        <dbReference type="Pfam" id="PF22691"/>
    </source>
</evidence>